<accession>A0A2N5T7K3</accession>
<dbReference type="EMBL" id="PGCJ01000783">
    <property type="protein sequence ID" value="PLW21467.1"/>
    <property type="molecule type" value="Genomic_DNA"/>
</dbReference>
<comment type="caution">
    <text evidence="1">The sequence shown here is derived from an EMBL/GenBank/DDBJ whole genome shotgun (WGS) entry which is preliminary data.</text>
</comment>
<dbReference type="AlphaFoldDB" id="A0A2N5T7K3"/>
<evidence type="ECO:0000313" key="2">
    <source>
        <dbReference type="EMBL" id="PLW22816.1"/>
    </source>
</evidence>
<gene>
    <name evidence="1" type="ORF">PCANC_05000</name>
    <name evidence="2" type="ORF">PCASD_12147</name>
</gene>
<name>A0A2N5T7K3_9BASI</name>
<dbReference type="Proteomes" id="UP000235388">
    <property type="component" value="Unassembled WGS sequence"/>
</dbReference>
<organism evidence="1 3">
    <name type="scientific">Puccinia coronata f. sp. avenae</name>
    <dbReference type="NCBI Taxonomy" id="200324"/>
    <lineage>
        <taxon>Eukaryota</taxon>
        <taxon>Fungi</taxon>
        <taxon>Dikarya</taxon>
        <taxon>Basidiomycota</taxon>
        <taxon>Pucciniomycotina</taxon>
        <taxon>Pucciniomycetes</taxon>
        <taxon>Pucciniales</taxon>
        <taxon>Pucciniaceae</taxon>
        <taxon>Puccinia</taxon>
    </lineage>
</organism>
<evidence type="ECO:0000313" key="3">
    <source>
        <dbReference type="Proteomes" id="UP000235388"/>
    </source>
</evidence>
<reference evidence="3 4" key="1">
    <citation type="submission" date="2017-11" db="EMBL/GenBank/DDBJ databases">
        <title>De novo assembly and phasing of dikaryotic genomes from two isolates of Puccinia coronata f. sp. avenae, the causal agent of oat crown rust.</title>
        <authorList>
            <person name="Miller M.E."/>
            <person name="Zhang Y."/>
            <person name="Omidvar V."/>
            <person name="Sperschneider J."/>
            <person name="Schwessinger B."/>
            <person name="Raley C."/>
            <person name="Palmer J.M."/>
            <person name="Garnica D."/>
            <person name="Upadhyaya N."/>
            <person name="Rathjen J."/>
            <person name="Taylor J.M."/>
            <person name="Park R.F."/>
            <person name="Dodds P.N."/>
            <person name="Hirsch C.D."/>
            <person name="Kianian S.F."/>
            <person name="Figueroa M."/>
        </authorList>
    </citation>
    <scope>NUCLEOTIDE SEQUENCE [LARGE SCALE GENOMIC DNA]</scope>
    <source>
        <strain evidence="1">12NC29</strain>
        <strain evidence="2">12SD80</strain>
    </source>
</reference>
<protein>
    <submittedName>
        <fullName evidence="1">Uncharacterized protein</fullName>
    </submittedName>
</protein>
<proteinExistence type="predicted"/>
<sequence>MIWKSAKQELRVEVENRRRRPTLALDFRAVLSSVHSSPMPSIALIGALVLALRRIGTTALFTVPTLPMPVPTCSLMAMNEPVTSYGEMDLMAVTASDCSAGS</sequence>
<keyword evidence="3" id="KW-1185">Reference proteome</keyword>
<evidence type="ECO:0000313" key="1">
    <source>
        <dbReference type="EMBL" id="PLW21467.1"/>
    </source>
</evidence>
<dbReference type="EMBL" id="PGCI01000652">
    <property type="protein sequence ID" value="PLW22816.1"/>
    <property type="molecule type" value="Genomic_DNA"/>
</dbReference>
<evidence type="ECO:0000313" key="4">
    <source>
        <dbReference type="Proteomes" id="UP000235392"/>
    </source>
</evidence>
<dbReference type="Proteomes" id="UP000235392">
    <property type="component" value="Unassembled WGS sequence"/>
</dbReference>